<accession>A0A2P5K859</accession>
<dbReference type="PANTHER" id="PTHR42802:SF1">
    <property type="entry name" value="L-ORNITHINE N(5)-MONOOXYGENASE"/>
    <property type="match status" value="1"/>
</dbReference>
<evidence type="ECO:0000256" key="5">
    <source>
        <dbReference type="ARBA" id="ARBA00022827"/>
    </source>
</evidence>
<keyword evidence="6" id="KW-0521">NADP</keyword>
<keyword evidence="9" id="KW-1185">Reference proteome</keyword>
<dbReference type="GO" id="GO:0006879">
    <property type="term" value="P:intracellular iron ion homeostasis"/>
    <property type="evidence" value="ECO:0007669"/>
    <property type="project" value="TreeGrafter"/>
</dbReference>
<comment type="similarity">
    <text evidence="3">Belongs to the lysine N(6)-hydroxylase/L-ornithine N(5)-oxygenase family.</text>
</comment>
<keyword evidence="4" id="KW-0285">Flavoprotein</keyword>
<dbReference type="InterPro" id="IPR025700">
    <property type="entry name" value="Lys/Orn_oxygenase"/>
</dbReference>
<sequence length="479" mass="52451">MKAGHDAATALEPCVHDVIGIGFGPANIALAVAIEELTDGLDVLFLEKRDAACWQQGMLLEESDIQNHPLRDLVTPRNPRSRYSFTNFLFENGRLFEHLNLGLSFPLRIEYAQYVQWVAGFFAHQVNYGVDVTSIEPVIDALSGLLDGYVVRDCTGRTWRARSVVVAPGRTPNVPMQFAGFDDPRIVHLNDYLFALRRACDGGRKPRIAVIGGSQSAVEILLHAYGTGSCASVVGITRNFAFRQKDTSPFSDEVYFPEFVKTFFCADQATRNRLRAELMPTNYASADKDVLDALYVKRYVNRILGRDGLAIRTNTYVDAVTVTEDGIRLALVNSVSGEHVLDCFDLVVLATGFLDIGDGPRYEPYPPLLRQLAPLLDLSRGHLEVSFDYRVHFSCAVAPDAPLYLNGLCESSHGMGDSGSFSLLALRSEAIARSLYAQLSRPAARAGSNAVVSSATATAAIHDTDKNGTSSESTRFVSL</sequence>
<dbReference type="RefSeq" id="WP_104078112.1">
    <property type="nucleotide sequence ID" value="NZ_CP062179.1"/>
</dbReference>
<evidence type="ECO:0000256" key="1">
    <source>
        <dbReference type="ARBA" id="ARBA00001974"/>
    </source>
</evidence>
<organism evidence="8 9">
    <name type="scientific">Mycetohabitans endofungorum</name>
    <dbReference type="NCBI Taxonomy" id="417203"/>
    <lineage>
        <taxon>Bacteria</taxon>
        <taxon>Pseudomonadati</taxon>
        <taxon>Pseudomonadota</taxon>
        <taxon>Betaproteobacteria</taxon>
        <taxon>Burkholderiales</taxon>
        <taxon>Burkholderiaceae</taxon>
        <taxon>Mycetohabitans</taxon>
    </lineage>
</organism>
<reference evidence="8 9" key="1">
    <citation type="submission" date="2018-01" db="EMBL/GenBank/DDBJ databases">
        <title>Genomic Encyclopedia of Type Strains, Phase III (KMG-III): the genomes of soil and plant-associated and newly described type strains.</title>
        <authorList>
            <person name="Whitman W."/>
        </authorList>
    </citation>
    <scope>NUCLEOTIDE SEQUENCE [LARGE SCALE GENOMIC DNA]</scope>
    <source>
        <strain evidence="8 9">HKI456</strain>
    </source>
</reference>
<evidence type="ECO:0000313" key="8">
    <source>
        <dbReference type="EMBL" id="PPB82902.1"/>
    </source>
</evidence>
<evidence type="ECO:0000256" key="3">
    <source>
        <dbReference type="ARBA" id="ARBA00007588"/>
    </source>
</evidence>
<comment type="caution">
    <text evidence="8">The sequence shown here is derived from an EMBL/GenBank/DDBJ whole genome shotgun (WGS) entry which is preliminary data.</text>
</comment>
<dbReference type="EMBL" id="PRDW01000012">
    <property type="protein sequence ID" value="PPB82902.1"/>
    <property type="molecule type" value="Genomic_DNA"/>
</dbReference>
<evidence type="ECO:0000313" key="9">
    <source>
        <dbReference type="Proteomes" id="UP000243096"/>
    </source>
</evidence>
<name>A0A2P5K859_9BURK</name>
<evidence type="ECO:0000256" key="6">
    <source>
        <dbReference type="ARBA" id="ARBA00022857"/>
    </source>
</evidence>
<evidence type="ECO:0000256" key="4">
    <source>
        <dbReference type="ARBA" id="ARBA00022630"/>
    </source>
</evidence>
<dbReference type="Pfam" id="PF13434">
    <property type="entry name" value="Lys_Orn_oxgnase"/>
    <property type="match status" value="1"/>
</dbReference>
<comment type="pathway">
    <text evidence="2">Siderophore biosynthesis.</text>
</comment>
<dbReference type="PANTHER" id="PTHR42802">
    <property type="entry name" value="MONOOXYGENASE"/>
    <property type="match status" value="1"/>
</dbReference>
<dbReference type="AlphaFoldDB" id="A0A2P5K859"/>
<evidence type="ECO:0000256" key="7">
    <source>
        <dbReference type="ARBA" id="ARBA00023002"/>
    </source>
</evidence>
<proteinExistence type="inferred from homology"/>
<gene>
    <name evidence="8" type="ORF">B0O95_11279</name>
</gene>
<dbReference type="Proteomes" id="UP000243096">
    <property type="component" value="Unassembled WGS sequence"/>
</dbReference>
<dbReference type="GO" id="GO:0016491">
    <property type="term" value="F:oxidoreductase activity"/>
    <property type="evidence" value="ECO:0007669"/>
    <property type="project" value="UniProtKB-KW"/>
</dbReference>
<protein>
    <submittedName>
        <fullName evidence="8">L-ornithine N5-oxygenase</fullName>
    </submittedName>
</protein>
<dbReference type="SUPFAM" id="SSF51905">
    <property type="entry name" value="FAD/NAD(P)-binding domain"/>
    <property type="match status" value="1"/>
</dbReference>
<comment type="cofactor">
    <cofactor evidence="1">
        <name>FAD</name>
        <dbReference type="ChEBI" id="CHEBI:57692"/>
    </cofactor>
</comment>
<dbReference type="InterPro" id="IPR036188">
    <property type="entry name" value="FAD/NAD-bd_sf"/>
</dbReference>
<keyword evidence="7" id="KW-0560">Oxidoreductase</keyword>
<keyword evidence="5" id="KW-0274">FAD</keyword>
<evidence type="ECO:0000256" key="2">
    <source>
        <dbReference type="ARBA" id="ARBA00004924"/>
    </source>
</evidence>
<dbReference type="OrthoDB" id="7527071at2"/>
<dbReference type="Gene3D" id="3.50.50.60">
    <property type="entry name" value="FAD/NAD(P)-binding domain"/>
    <property type="match status" value="1"/>
</dbReference>